<dbReference type="EMBL" id="AOUO01000294">
    <property type="protein sequence ID" value="EOD66598.1"/>
    <property type="molecule type" value="Genomic_DNA"/>
</dbReference>
<keyword evidence="2" id="KW-1185">Reference proteome</keyword>
<dbReference type="AlphaFoldDB" id="R1G547"/>
<proteinExistence type="predicted"/>
<evidence type="ECO:0000313" key="1">
    <source>
        <dbReference type="EMBL" id="EOD66598.1"/>
    </source>
</evidence>
<dbReference type="PATRIC" id="fig|1292037.4.peg.3927"/>
<protein>
    <submittedName>
        <fullName evidence="1">Uncharacterized protein</fullName>
    </submittedName>
</protein>
<sequence>MFEAVGDAGRTSRKRNRSSIGWISLGRGRSHIKARVGAGTCHPMLAGAVDNPSTIGLHRHQAGKLGVAGETVNGLVAVEGLLAALDERLDGERVADQLRDRMNGIAEDDQLRSQA</sequence>
<dbReference type="Proteomes" id="UP000014139">
    <property type="component" value="Unassembled WGS sequence"/>
</dbReference>
<accession>R1G547</accession>
<organism evidence="1 2">
    <name type="scientific">Amycolatopsis vancoresmycina DSM 44592</name>
    <dbReference type="NCBI Taxonomy" id="1292037"/>
    <lineage>
        <taxon>Bacteria</taxon>
        <taxon>Bacillati</taxon>
        <taxon>Actinomycetota</taxon>
        <taxon>Actinomycetes</taxon>
        <taxon>Pseudonocardiales</taxon>
        <taxon>Pseudonocardiaceae</taxon>
        <taxon>Amycolatopsis</taxon>
    </lineage>
</organism>
<evidence type="ECO:0000313" key="2">
    <source>
        <dbReference type="Proteomes" id="UP000014139"/>
    </source>
</evidence>
<gene>
    <name evidence="1" type="ORF">H480_20709</name>
</gene>
<comment type="caution">
    <text evidence="1">The sequence shown here is derived from an EMBL/GenBank/DDBJ whole genome shotgun (WGS) entry which is preliminary data.</text>
</comment>
<name>R1G547_9PSEU</name>
<reference evidence="1 2" key="1">
    <citation type="submission" date="2013-02" db="EMBL/GenBank/DDBJ databases">
        <title>Draft genome sequence of Amycolatopsis vancoresmycina strain DSM 44592T.</title>
        <authorList>
            <person name="Kumar S."/>
            <person name="Kaur N."/>
            <person name="Kaur C."/>
            <person name="Raghava G.P.S."/>
            <person name="Mayilraj S."/>
        </authorList>
    </citation>
    <scope>NUCLEOTIDE SEQUENCE [LARGE SCALE GENOMIC DNA]</scope>
    <source>
        <strain evidence="1 2">DSM 44592</strain>
    </source>
</reference>